<evidence type="ECO:0000313" key="1">
    <source>
        <dbReference type="EnsemblProtists" id="EOD34847"/>
    </source>
</evidence>
<dbReference type="PaxDb" id="2903-EOD34847"/>
<sequence>MSLLSAIGELASLARVLEAPLPEVLSALSFAGRAMPLASASETDLCELLASLRGLPLCLADTGEGALHALRHSLERRVAESVEDGGQALELAALCTLMPRWAQALPQTGAHRAKQLRAVAENLCAIHRSAVPPLCRLAALTSLTPVALLDVGSGPAPAVVFDHMLSTLERAEAQRGGSAGGSALEEAAAGGGGAQRRAALKSFEGCGAGAEAADADPPCEGEMGRLACEGEMGRLACEEPSIGTDTAATNAGAGTAADPRAATPTELCAALGVARLVRAGSLPQGAEARLLSLVATCSREGAAGAQAPASVAALILAALIGPPWARLAKARPACLAPVVSALERSVAAKINGEHPTELQLVAAKCLE</sequence>
<dbReference type="AlphaFoldDB" id="A0A0D3KGG2"/>
<organism evidence="1 2">
    <name type="scientific">Emiliania huxleyi (strain CCMP1516)</name>
    <dbReference type="NCBI Taxonomy" id="280463"/>
    <lineage>
        <taxon>Eukaryota</taxon>
        <taxon>Haptista</taxon>
        <taxon>Haptophyta</taxon>
        <taxon>Prymnesiophyceae</taxon>
        <taxon>Isochrysidales</taxon>
        <taxon>Noelaerhabdaceae</taxon>
        <taxon>Emiliania</taxon>
    </lineage>
</organism>
<accession>A0A0D3KGG2</accession>
<dbReference type="KEGG" id="ehx:EMIHUDRAFT_228114"/>
<dbReference type="HOGENOM" id="CLU_045203_0_0_1"/>
<dbReference type="GeneID" id="17280117"/>
<protein>
    <submittedName>
        <fullName evidence="1">Uncharacterized protein</fullName>
    </submittedName>
</protein>
<keyword evidence="2" id="KW-1185">Reference proteome</keyword>
<reference evidence="2" key="1">
    <citation type="journal article" date="2013" name="Nature">
        <title>Pan genome of the phytoplankton Emiliania underpins its global distribution.</title>
        <authorList>
            <person name="Read B.A."/>
            <person name="Kegel J."/>
            <person name="Klute M.J."/>
            <person name="Kuo A."/>
            <person name="Lefebvre S.C."/>
            <person name="Maumus F."/>
            <person name="Mayer C."/>
            <person name="Miller J."/>
            <person name="Monier A."/>
            <person name="Salamov A."/>
            <person name="Young J."/>
            <person name="Aguilar M."/>
            <person name="Claverie J.M."/>
            <person name="Frickenhaus S."/>
            <person name="Gonzalez K."/>
            <person name="Herman E.K."/>
            <person name="Lin Y.C."/>
            <person name="Napier J."/>
            <person name="Ogata H."/>
            <person name="Sarno A.F."/>
            <person name="Shmutz J."/>
            <person name="Schroeder D."/>
            <person name="de Vargas C."/>
            <person name="Verret F."/>
            <person name="von Dassow P."/>
            <person name="Valentin K."/>
            <person name="Van de Peer Y."/>
            <person name="Wheeler G."/>
            <person name="Dacks J.B."/>
            <person name="Delwiche C.F."/>
            <person name="Dyhrman S.T."/>
            <person name="Glockner G."/>
            <person name="John U."/>
            <person name="Richards T."/>
            <person name="Worden A.Z."/>
            <person name="Zhang X."/>
            <person name="Grigoriev I.V."/>
            <person name="Allen A.E."/>
            <person name="Bidle K."/>
            <person name="Borodovsky M."/>
            <person name="Bowler C."/>
            <person name="Brownlee C."/>
            <person name="Cock J.M."/>
            <person name="Elias M."/>
            <person name="Gladyshev V.N."/>
            <person name="Groth M."/>
            <person name="Guda C."/>
            <person name="Hadaegh A."/>
            <person name="Iglesias-Rodriguez M.D."/>
            <person name="Jenkins J."/>
            <person name="Jones B.M."/>
            <person name="Lawson T."/>
            <person name="Leese F."/>
            <person name="Lindquist E."/>
            <person name="Lobanov A."/>
            <person name="Lomsadze A."/>
            <person name="Malik S.B."/>
            <person name="Marsh M.E."/>
            <person name="Mackinder L."/>
            <person name="Mock T."/>
            <person name="Mueller-Roeber B."/>
            <person name="Pagarete A."/>
            <person name="Parker M."/>
            <person name="Probert I."/>
            <person name="Quesneville H."/>
            <person name="Raines C."/>
            <person name="Rensing S.A."/>
            <person name="Riano-Pachon D.M."/>
            <person name="Richier S."/>
            <person name="Rokitta S."/>
            <person name="Shiraiwa Y."/>
            <person name="Soanes D.M."/>
            <person name="van der Giezen M."/>
            <person name="Wahlund T.M."/>
            <person name="Williams B."/>
            <person name="Wilson W."/>
            <person name="Wolfe G."/>
            <person name="Wurch L.L."/>
        </authorList>
    </citation>
    <scope>NUCLEOTIDE SEQUENCE</scope>
</reference>
<reference evidence="1" key="2">
    <citation type="submission" date="2024-10" db="UniProtKB">
        <authorList>
            <consortium name="EnsemblProtists"/>
        </authorList>
    </citation>
    <scope>IDENTIFICATION</scope>
</reference>
<name>A0A0D3KGG2_EMIH1</name>
<evidence type="ECO:0000313" key="2">
    <source>
        <dbReference type="Proteomes" id="UP000013827"/>
    </source>
</evidence>
<dbReference type="EnsemblProtists" id="EOD34847">
    <property type="protein sequence ID" value="EOD34847"/>
    <property type="gene ID" value="EMIHUDRAFT_228114"/>
</dbReference>
<dbReference type="RefSeq" id="XP_005787276.1">
    <property type="nucleotide sequence ID" value="XM_005787219.1"/>
</dbReference>
<dbReference type="Proteomes" id="UP000013827">
    <property type="component" value="Unassembled WGS sequence"/>
</dbReference>
<proteinExistence type="predicted"/>